<dbReference type="Gene3D" id="3.40.50.1820">
    <property type="entry name" value="alpha/beta hydrolase"/>
    <property type="match status" value="1"/>
</dbReference>
<dbReference type="SUPFAM" id="SSF53474">
    <property type="entry name" value="alpha/beta-Hydrolases"/>
    <property type="match status" value="1"/>
</dbReference>
<comment type="caution">
    <text evidence="1">The sequence shown here is derived from an EMBL/GenBank/DDBJ whole genome shotgun (WGS) entry which is preliminary data.</text>
</comment>
<evidence type="ECO:0000313" key="2">
    <source>
        <dbReference type="Proteomes" id="UP001057522"/>
    </source>
</evidence>
<dbReference type="EMBL" id="JAMOKX010000003">
    <property type="protein sequence ID" value="MCL9819359.1"/>
    <property type="molecule type" value="Genomic_DNA"/>
</dbReference>
<dbReference type="RefSeq" id="WP_250604033.1">
    <property type="nucleotide sequence ID" value="NZ_JAMOKX010000003.1"/>
</dbReference>
<dbReference type="PANTHER" id="PTHR35602">
    <property type="entry name" value="ESTERASE YQIA-RELATED"/>
    <property type="match status" value="1"/>
</dbReference>
<evidence type="ECO:0008006" key="3">
    <source>
        <dbReference type="Google" id="ProtNLM"/>
    </source>
</evidence>
<gene>
    <name evidence="1" type="ORF">NCR95_04120</name>
</gene>
<reference evidence="1" key="1">
    <citation type="submission" date="2022-06" db="EMBL/GenBank/DDBJ databases">
        <title>Helicobacter colisuis sp. nov.</title>
        <authorList>
            <person name="Papic B."/>
            <person name="Gruntar I."/>
        </authorList>
    </citation>
    <scope>NUCLEOTIDE SEQUENCE</scope>
    <source>
        <strain evidence="1">11154-15</strain>
    </source>
</reference>
<dbReference type="InterPro" id="IPR008886">
    <property type="entry name" value="UPF0227/Esterase_YqiA"/>
</dbReference>
<organism evidence="1 2">
    <name type="scientific">Helicobacter colisuis</name>
    <dbReference type="NCBI Taxonomy" id="2949739"/>
    <lineage>
        <taxon>Bacteria</taxon>
        <taxon>Pseudomonadati</taxon>
        <taxon>Campylobacterota</taxon>
        <taxon>Epsilonproteobacteria</taxon>
        <taxon>Campylobacterales</taxon>
        <taxon>Helicobacteraceae</taxon>
        <taxon>Helicobacter</taxon>
    </lineage>
</organism>
<protein>
    <recommendedName>
        <fullName evidence="3">Alpha/beta hydrolase</fullName>
    </recommendedName>
</protein>
<name>A0ABT0TU91_9HELI</name>
<evidence type="ECO:0000313" key="1">
    <source>
        <dbReference type="EMBL" id="MCL9819359.1"/>
    </source>
</evidence>
<dbReference type="PANTHER" id="PTHR35602:SF3">
    <property type="entry name" value="ESTERASE YQIA"/>
    <property type="match status" value="1"/>
</dbReference>
<proteinExistence type="predicted"/>
<dbReference type="Proteomes" id="UP001057522">
    <property type="component" value="Unassembled WGS sequence"/>
</dbReference>
<dbReference type="Pfam" id="PF05728">
    <property type="entry name" value="UPF0227"/>
    <property type="match status" value="1"/>
</dbReference>
<accession>A0ABT0TU91</accession>
<sequence>MFAYIHGYGSNKNGRSGKVLKELLGARGEVLEPLGWDSNATYDEIYADLKSQILDLQIRTNDNLTLIGSSLGGYLSARFGMDLGLKSVLFNPSLTPSFRIPSVPDLVLDKPINALIFVSADDELLAQNDIKVKALFGSKAQIFITHTTHRVMDYEPFIAGILEFAKN</sequence>
<dbReference type="InterPro" id="IPR029058">
    <property type="entry name" value="AB_hydrolase_fold"/>
</dbReference>
<keyword evidence="2" id="KW-1185">Reference proteome</keyword>